<protein>
    <recommendedName>
        <fullName evidence="2">ACT domain-containing protein ACR</fullName>
    </recommendedName>
    <alternativeName>
        <fullName evidence="2">Protein ACT DOMAIN REPEATS</fullName>
    </alternativeName>
</protein>
<dbReference type="PANTHER" id="PTHR31096">
    <property type="entry name" value="ACT DOMAIN-CONTAINING PROTEIN ACR4-RELATED"/>
    <property type="match status" value="1"/>
</dbReference>
<keyword evidence="6" id="KW-1185">Reference proteome</keyword>
<dbReference type="Proteomes" id="UP000008827">
    <property type="component" value="Chromosome 7"/>
</dbReference>
<accession>A0A0R0J4E1</accession>
<comment type="function">
    <text evidence="2">Binds amino acids.</text>
</comment>
<evidence type="ECO:0000313" key="5">
    <source>
        <dbReference type="EnsemblPlants" id="KRH47337"/>
    </source>
</evidence>
<keyword evidence="3" id="KW-0732">Signal</keyword>
<dbReference type="SUPFAM" id="SSF55021">
    <property type="entry name" value="ACT-like"/>
    <property type="match status" value="1"/>
</dbReference>
<organism evidence="4">
    <name type="scientific">Glycine max</name>
    <name type="common">Soybean</name>
    <name type="synonym">Glycine hispida</name>
    <dbReference type="NCBI Taxonomy" id="3847"/>
    <lineage>
        <taxon>Eukaryota</taxon>
        <taxon>Viridiplantae</taxon>
        <taxon>Streptophyta</taxon>
        <taxon>Embryophyta</taxon>
        <taxon>Tracheophyta</taxon>
        <taxon>Spermatophyta</taxon>
        <taxon>Magnoliopsida</taxon>
        <taxon>eudicotyledons</taxon>
        <taxon>Gunneridae</taxon>
        <taxon>Pentapetalae</taxon>
        <taxon>rosids</taxon>
        <taxon>fabids</taxon>
        <taxon>Fabales</taxon>
        <taxon>Fabaceae</taxon>
        <taxon>Papilionoideae</taxon>
        <taxon>50 kb inversion clade</taxon>
        <taxon>NPAAA clade</taxon>
        <taxon>indigoferoid/millettioid clade</taxon>
        <taxon>Phaseoleae</taxon>
        <taxon>Glycine</taxon>
        <taxon>Glycine subgen. Soja</taxon>
    </lineage>
</organism>
<evidence type="ECO:0000256" key="1">
    <source>
        <dbReference type="ARBA" id="ARBA00022737"/>
    </source>
</evidence>
<name>A0A0R0J4E1_SOYBN</name>
<proteinExistence type="predicted"/>
<evidence type="ECO:0000313" key="6">
    <source>
        <dbReference type="Proteomes" id="UP000008827"/>
    </source>
</evidence>
<dbReference type="Gramene" id="KRH47337">
    <property type="protein sequence ID" value="KRH47337"/>
    <property type="gene ID" value="GLYMA_07G022700"/>
</dbReference>
<evidence type="ECO:0000313" key="4">
    <source>
        <dbReference type="EMBL" id="KRH47337.1"/>
    </source>
</evidence>
<dbReference type="EMBL" id="CM000840">
    <property type="protein sequence ID" value="KRH47337.1"/>
    <property type="molecule type" value="Genomic_DNA"/>
</dbReference>
<sequence length="211" mass="22775">MTLAMAVWSAGLHFSAARSSLRPLEKTICTAPFLKASSGFAATKPFCILNTTRLSYSGTTIIPRAAPVTDVKDGNQGETDTIPTPVVIIDQDSDPDATVVEITFGDRLGALLDTVDVDIATHINISDDGPDRSMLYVETADRPGLLVDLVKIITDINIAVESGEFDTEGLLAKAKFHVSYNGKAISKPLQQVLANSLRYFLRRPTTEESSF</sequence>
<reference evidence="4 5" key="1">
    <citation type="journal article" date="2010" name="Nature">
        <title>Genome sequence of the palaeopolyploid soybean.</title>
        <authorList>
            <person name="Schmutz J."/>
            <person name="Cannon S.B."/>
            <person name="Schlueter J."/>
            <person name="Ma J."/>
            <person name="Mitros T."/>
            <person name="Nelson W."/>
            <person name="Hyten D.L."/>
            <person name="Song Q."/>
            <person name="Thelen J.J."/>
            <person name="Cheng J."/>
            <person name="Xu D."/>
            <person name="Hellsten U."/>
            <person name="May G.D."/>
            <person name="Yu Y."/>
            <person name="Sakurai T."/>
            <person name="Umezawa T."/>
            <person name="Bhattacharyya M.K."/>
            <person name="Sandhu D."/>
            <person name="Valliyodan B."/>
            <person name="Lindquist E."/>
            <person name="Peto M."/>
            <person name="Grant D."/>
            <person name="Shu S."/>
            <person name="Goodstein D."/>
            <person name="Barry K."/>
            <person name="Futrell-Griggs M."/>
            <person name="Abernathy B."/>
            <person name="Du J."/>
            <person name="Tian Z."/>
            <person name="Zhu L."/>
            <person name="Gill N."/>
            <person name="Joshi T."/>
            <person name="Libault M."/>
            <person name="Sethuraman A."/>
            <person name="Zhang X.-C."/>
            <person name="Shinozaki K."/>
            <person name="Nguyen H.T."/>
            <person name="Wing R.A."/>
            <person name="Cregan P."/>
            <person name="Specht J."/>
            <person name="Grimwood J."/>
            <person name="Rokhsar D."/>
            <person name="Stacey G."/>
            <person name="Shoemaker R.C."/>
            <person name="Jackson S.A."/>
        </authorList>
    </citation>
    <scope>NUCLEOTIDE SEQUENCE</scope>
    <source>
        <strain evidence="5">cv. Williams 82</strain>
        <tissue evidence="4">Callus</tissue>
    </source>
</reference>
<dbReference type="InterPro" id="IPR040217">
    <property type="entry name" value="ACR1-12"/>
</dbReference>
<evidence type="ECO:0000256" key="2">
    <source>
        <dbReference type="RuleBase" id="RU369043"/>
    </source>
</evidence>
<evidence type="ECO:0000256" key="3">
    <source>
        <dbReference type="SAM" id="SignalP"/>
    </source>
</evidence>
<feature type="signal peptide" evidence="3">
    <location>
        <begin position="1"/>
        <end position="17"/>
    </location>
</feature>
<dbReference type="PANTHER" id="PTHR31096:SF16">
    <property type="entry name" value="ACT DOMAIN-CONTAINING PROTEIN ACR11"/>
    <property type="match status" value="1"/>
</dbReference>
<dbReference type="AlphaFoldDB" id="A0A0R0J4E1"/>
<feature type="chain" id="PRO_5014521933" description="ACT domain-containing protein ACR" evidence="3">
    <location>
        <begin position="18"/>
        <end position="211"/>
    </location>
</feature>
<dbReference type="InterPro" id="IPR045865">
    <property type="entry name" value="ACT-like_dom_sf"/>
</dbReference>
<dbReference type="ExpressionAtlas" id="A0A0R0J4E1">
    <property type="expression patterns" value="baseline and differential"/>
</dbReference>
<dbReference type="GO" id="GO:0016597">
    <property type="term" value="F:amino acid binding"/>
    <property type="evidence" value="ECO:0007669"/>
    <property type="project" value="UniProtKB-UniRule"/>
</dbReference>
<dbReference type="EnsemblPlants" id="KRH47337">
    <property type="protein sequence ID" value="KRH47337"/>
    <property type="gene ID" value="GLYMA_07G022700"/>
</dbReference>
<gene>
    <name evidence="5" type="primary">LOC100797324</name>
    <name evidence="4" type="ORF">GLYMA_07G022700</name>
</gene>
<reference evidence="4" key="3">
    <citation type="submission" date="2018-07" db="EMBL/GenBank/DDBJ databases">
        <title>WGS assembly of Glycine max.</title>
        <authorList>
            <person name="Schmutz J."/>
            <person name="Cannon S."/>
            <person name="Schlueter J."/>
            <person name="Ma J."/>
            <person name="Mitros T."/>
            <person name="Nelson W."/>
            <person name="Hyten D."/>
            <person name="Song Q."/>
            <person name="Thelen J."/>
            <person name="Cheng J."/>
            <person name="Xu D."/>
            <person name="Hellsten U."/>
            <person name="May G."/>
            <person name="Yu Y."/>
            <person name="Sakurai T."/>
            <person name="Umezawa T."/>
            <person name="Bhattacharyya M."/>
            <person name="Sandhu D."/>
            <person name="Valliyodan B."/>
            <person name="Lindquist E."/>
            <person name="Peto M."/>
            <person name="Grant D."/>
            <person name="Shu S."/>
            <person name="Goodstein D."/>
            <person name="Barry K."/>
            <person name="Futrell-Griggs M."/>
            <person name="Abernathy B."/>
            <person name="Du J."/>
            <person name="Tian Z."/>
            <person name="Zhu L."/>
            <person name="Gill N."/>
            <person name="Joshi T."/>
            <person name="Libault M."/>
            <person name="Sethuraman A."/>
            <person name="Zhang X."/>
            <person name="Shinozaki K."/>
            <person name="Nguyen H."/>
            <person name="Wing R."/>
            <person name="Cregan P."/>
            <person name="Specht J."/>
            <person name="Grimwood J."/>
            <person name="Rokhsar D."/>
            <person name="Stacey G."/>
            <person name="Shoemaker R."/>
            <person name="Jackson S."/>
        </authorList>
    </citation>
    <scope>NUCLEOTIDE SEQUENCE</scope>
    <source>
        <tissue evidence="4">Callus</tissue>
    </source>
</reference>
<keyword evidence="1 2" id="KW-0677">Repeat</keyword>
<reference evidence="5" key="2">
    <citation type="submission" date="2018-02" db="UniProtKB">
        <authorList>
            <consortium name="EnsemblPlants"/>
        </authorList>
    </citation>
    <scope>IDENTIFICATION</scope>
    <source>
        <strain evidence="5">Williams 82</strain>
    </source>
</reference>